<evidence type="ECO:0000256" key="2">
    <source>
        <dbReference type="ARBA" id="ARBA00022679"/>
    </source>
</evidence>
<dbReference type="InterPro" id="IPR000719">
    <property type="entry name" value="Prot_kinase_dom"/>
</dbReference>
<evidence type="ECO:0000256" key="5">
    <source>
        <dbReference type="ARBA" id="ARBA00022840"/>
    </source>
</evidence>
<evidence type="ECO:0000259" key="6">
    <source>
        <dbReference type="PROSITE" id="PS50011"/>
    </source>
</evidence>
<keyword evidence="2" id="KW-0808">Transferase</keyword>
<accession>A0A3L6GBG0</accession>
<keyword evidence="5" id="KW-0067">ATP-binding</keyword>
<dbReference type="GO" id="GO:0005524">
    <property type="term" value="F:ATP binding"/>
    <property type="evidence" value="ECO:0007669"/>
    <property type="project" value="UniProtKB-KW"/>
</dbReference>
<dbReference type="AlphaFoldDB" id="A0A3L6GBG0"/>
<dbReference type="PROSITE" id="PS50011">
    <property type="entry name" value="PROTEIN_KINASE_DOM"/>
    <property type="match status" value="1"/>
</dbReference>
<dbReference type="GO" id="GO:0004674">
    <property type="term" value="F:protein serine/threonine kinase activity"/>
    <property type="evidence" value="ECO:0007669"/>
    <property type="project" value="UniProtKB-KW"/>
</dbReference>
<sequence length="132" mass="14961">MASARPPRIPHDRRGFCVERDFLPHLTAPKRGDPPDDGSSVVGVLHSQPKSIVGTPAYIAHEVLLKKEYNGKVADVWSCGVTPYVMLTITIPEIRNHPWFLKNLLADQMDDNTMSKQYEEPEQPMQSMNEFM</sequence>
<evidence type="ECO:0000256" key="4">
    <source>
        <dbReference type="ARBA" id="ARBA00022777"/>
    </source>
</evidence>
<dbReference type="Proteomes" id="UP000251960">
    <property type="component" value="Chromosome 10"/>
</dbReference>
<gene>
    <name evidence="7" type="primary">SAPK10_1</name>
    <name evidence="7" type="ORF">Zm00014a_023434</name>
</gene>
<keyword evidence="4 7" id="KW-0418">Kinase</keyword>
<organism evidence="7 8">
    <name type="scientific">Zea mays</name>
    <name type="common">Maize</name>
    <dbReference type="NCBI Taxonomy" id="4577"/>
    <lineage>
        <taxon>Eukaryota</taxon>
        <taxon>Viridiplantae</taxon>
        <taxon>Streptophyta</taxon>
        <taxon>Embryophyta</taxon>
        <taxon>Tracheophyta</taxon>
        <taxon>Spermatophyta</taxon>
        <taxon>Magnoliopsida</taxon>
        <taxon>Liliopsida</taxon>
        <taxon>Poales</taxon>
        <taxon>Poaceae</taxon>
        <taxon>PACMAD clade</taxon>
        <taxon>Panicoideae</taxon>
        <taxon>Andropogonodae</taxon>
        <taxon>Andropogoneae</taxon>
        <taxon>Tripsacinae</taxon>
        <taxon>Zea</taxon>
    </lineage>
</organism>
<dbReference type="EMBL" id="NCVQ01000002">
    <property type="protein sequence ID" value="PWZ45628.1"/>
    <property type="molecule type" value="Genomic_DNA"/>
</dbReference>
<keyword evidence="1" id="KW-0723">Serine/threonine-protein kinase</keyword>
<dbReference type="ExpressionAtlas" id="A0A3L6GBG0">
    <property type="expression patterns" value="baseline and differential"/>
</dbReference>
<feature type="domain" description="Protein kinase" evidence="6">
    <location>
        <begin position="1"/>
        <end position="132"/>
    </location>
</feature>
<dbReference type="PANTHER" id="PTHR43895:SF123">
    <property type="entry name" value="NON-SPECIFIC SERINE_THREONINE PROTEIN KINASE"/>
    <property type="match status" value="1"/>
</dbReference>
<comment type="caution">
    <text evidence="7">The sequence shown here is derived from an EMBL/GenBank/DDBJ whole genome shotgun (WGS) entry which is preliminary data.</text>
</comment>
<proteinExistence type="predicted"/>
<keyword evidence="3" id="KW-0547">Nucleotide-binding</keyword>
<evidence type="ECO:0000256" key="1">
    <source>
        <dbReference type="ARBA" id="ARBA00022527"/>
    </source>
</evidence>
<evidence type="ECO:0000313" key="8">
    <source>
        <dbReference type="Proteomes" id="UP000251960"/>
    </source>
</evidence>
<reference evidence="7 8" key="1">
    <citation type="journal article" date="2018" name="Nat. Genet.">
        <title>Extensive intraspecific gene order and gene structural variations between Mo17 and other maize genomes.</title>
        <authorList>
            <person name="Sun S."/>
            <person name="Zhou Y."/>
            <person name="Chen J."/>
            <person name="Shi J."/>
            <person name="Zhao H."/>
            <person name="Zhao H."/>
            <person name="Song W."/>
            <person name="Zhang M."/>
            <person name="Cui Y."/>
            <person name="Dong X."/>
            <person name="Liu H."/>
            <person name="Ma X."/>
            <person name="Jiao Y."/>
            <person name="Wang B."/>
            <person name="Wei X."/>
            <person name="Stein J.C."/>
            <person name="Glaubitz J.C."/>
            <person name="Lu F."/>
            <person name="Yu G."/>
            <person name="Liang C."/>
            <person name="Fengler K."/>
            <person name="Li B."/>
            <person name="Rafalski A."/>
            <person name="Schnable P.S."/>
            <person name="Ware D.H."/>
            <person name="Buckler E.S."/>
            <person name="Lai J."/>
        </authorList>
    </citation>
    <scope>NUCLEOTIDE SEQUENCE [LARGE SCALE GENOMIC DNA]</scope>
    <source>
        <strain evidence="8">cv. Missouri 17</strain>
        <tissue evidence="7">Seedling</tissue>
    </source>
</reference>
<protein>
    <submittedName>
        <fullName evidence="7">Serine/threonine-protein kinase SAPK10</fullName>
    </submittedName>
</protein>
<evidence type="ECO:0000313" key="7">
    <source>
        <dbReference type="EMBL" id="PWZ45628.1"/>
    </source>
</evidence>
<dbReference type="SUPFAM" id="SSF56112">
    <property type="entry name" value="Protein kinase-like (PK-like)"/>
    <property type="match status" value="1"/>
</dbReference>
<name>A0A3L6GBG0_MAIZE</name>
<dbReference type="Gene3D" id="1.10.510.10">
    <property type="entry name" value="Transferase(Phosphotransferase) domain 1"/>
    <property type="match status" value="1"/>
</dbReference>
<evidence type="ECO:0000256" key="3">
    <source>
        <dbReference type="ARBA" id="ARBA00022741"/>
    </source>
</evidence>
<dbReference type="Pfam" id="PF00069">
    <property type="entry name" value="Pkinase"/>
    <property type="match status" value="1"/>
</dbReference>
<dbReference type="InterPro" id="IPR011009">
    <property type="entry name" value="Kinase-like_dom_sf"/>
</dbReference>
<dbReference type="PANTHER" id="PTHR43895">
    <property type="entry name" value="CALCIUM/CALMODULIN-DEPENDENT PROTEIN KINASE KINASE-RELATED"/>
    <property type="match status" value="1"/>
</dbReference>